<dbReference type="SUPFAM" id="SSF50692">
    <property type="entry name" value="ADC-like"/>
    <property type="match status" value="1"/>
</dbReference>
<sequence length="985" mass="110090">MLSRRKSSRIRQTSSYKGSFSKYEKEGLPHLESFPEKHQAKHPENHVRRREFLQSSGLLTAGIGSGFFSTQAYSSPIKSGPIKPATSFLEEGVVEKKTVCTHCSVGCSVIAQVKNGIWVGQEPAFESPINMGSHCAKGASVRELTHGERRLKYPMKLENGQWKRISWETAIEEVGNKLLEIRNTQGPDSVYWLGSAKFTNESAFLFRKFAAMWGTNTIDHQARICHSTTVAGVSNTFGFGAMTNSFNDIYFSKAIMIMGGNPAEAHPVSLQHILEAKERNHARLIVIDPRFTRTAAHSTDFIRIRPGTDIPVIWGIIWHIFKNGWEDRKYLQERTFGIEELRKEVAKWSPEEVERVTGVPGHQLENVARIMSQNRPSTLIWCMGATQKTVGTANVRAYSILQLVLGNIGVSGGGANVFRGHDNVQGATDMGLDVTTLPAYMGLSEGAWRHFCRVWGVDYEWMVSRFASKQMMETKGIPSTRWFDAVLVDKSQIDQPNPVKAMVAWGHAANSINRMPIMRKAMDKIDLMLVVDPNPGSFAIEGNRKEGTYLLPAATAFEGYGSVTASNRSLQWREQVVPPIFEAKDDLEIMYLFAKKFGFAEELCKNIQVTNNMPLPEDILREINMSCWSIGYTGQSPERLKSHMKHQADFDPVTLRATKGPNKGDYYGLPWPCWGNAEVQHPGTPYLYNPDIPVMEGGCGFRARWGVERHGQTLLAENSPVGSEIKGGYPEFTYAVLKKLGWDKDLTPQELAIITAIGGQKIDTVSWQTDMSGGIQRVALKHGCAPFGNGKARILAWNLPDPIPVHREPIFTPRRDLIDQYPAISDRRDFRLPYLSRSIQEVDHAKNYPMILTTGRIVEYEGGGDETRSNAWLAEIVQEAYAEISREDAKELGIKEGTMIWIHGAAGDIKVHVRAHVSNRTAKGVVFMPFHFGGITQGVSQRERYPHGADPYVLGEAADQLTTYGFDPVTHMQETKVTLCRVEAA</sequence>
<dbReference type="SMART" id="SM00926">
    <property type="entry name" value="Molybdop_Fe4S4"/>
    <property type="match status" value="1"/>
</dbReference>
<comment type="similarity">
    <text evidence="3">Belongs to the prokaryotic molybdopterin-containing oxidoreductase family.</text>
</comment>
<dbReference type="InterPro" id="IPR006657">
    <property type="entry name" value="MoPterin_dinucl-bd_dom"/>
</dbReference>
<dbReference type="Pfam" id="PF00384">
    <property type="entry name" value="Molybdopterin"/>
    <property type="match status" value="1"/>
</dbReference>
<keyword evidence="7" id="KW-0408">Iron</keyword>
<keyword evidence="6 11" id="KW-0560">Oxidoreductase</keyword>
<dbReference type="EC" id="1.7.99.4" evidence="11"/>
<name>A0A7H1NT25_9PROT</name>
<comment type="cofactor">
    <cofactor evidence="1">
        <name>[4Fe-4S] cluster</name>
        <dbReference type="ChEBI" id="CHEBI:49883"/>
    </cofactor>
</comment>
<evidence type="ECO:0000256" key="1">
    <source>
        <dbReference type="ARBA" id="ARBA00001966"/>
    </source>
</evidence>
<evidence type="ECO:0000259" key="10">
    <source>
        <dbReference type="PROSITE" id="PS51669"/>
    </source>
</evidence>
<dbReference type="Pfam" id="PF01568">
    <property type="entry name" value="Molydop_binding"/>
    <property type="match status" value="1"/>
</dbReference>
<feature type="domain" description="4Fe-4S Mo/W bis-MGD-type" evidence="10">
    <location>
        <begin position="93"/>
        <end position="149"/>
    </location>
</feature>
<evidence type="ECO:0000256" key="8">
    <source>
        <dbReference type="ARBA" id="ARBA00023014"/>
    </source>
</evidence>
<dbReference type="FunFam" id="2.40.40.20:FF:000013">
    <property type="entry name" value="Dimethyl sulfoxide reductase subunit A"/>
    <property type="match status" value="1"/>
</dbReference>
<dbReference type="InterPro" id="IPR009010">
    <property type="entry name" value="Asp_de-COase-like_dom_sf"/>
</dbReference>
<dbReference type="FunFam" id="2.20.25.90:FF:000006">
    <property type="entry name" value="Formate dehydrogenase alpha subunit"/>
    <property type="match status" value="1"/>
</dbReference>
<keyword evidence="12" id="KW-1185">Reference proteome</keyword>
<dbReference type="PANTHER" id="PTHR43598">
    <property type="entry name" value="TUNGSTEN-CONTAINING FORMYLMETHANOFURAN DEHYDROGENASE 2 SUBUNIT B"/>
    <property type="match status" value="1"/>
</dbReference>
<dbReference type="PIRSF" id="PIRSF036643">
    <property type="entry name" value="FDH_alpha"/>
    <property type="match status" value="1"/>
</dbReference>
<organism evidence="11 12">
    <name type="scientific">Entomobacter blattae</name>
    <dbReference type="NCBI Taxonomy" id="2762277"/>
    <lineage>
        <taxon>Bacteria</taxon>
        <taxon>Pseudomonadati</taxon>
        <taxon>Pseudomonadota</taxon>
        <taxon>Alphaproteobacteria</taxon>
        <taxon>Acetobacterales</taxon>
        <taxon>Acetobacteraceae</taxon>
        <taxon>Entomobacter</taxon>
    </lineage>
</organism>
<dbReference type="GO" id="GO:0009061">
    <property type="term" value="P:anaerobic respiration"/>
    <property type="evidence" value="ECO:0007669"/>
    <property type="project" value="TreeGrafter"/>
</dbReference>
<evidence type="ECO:0000256" key="3">
    <source>
        <dbReference type="ARBA" id="ARBA00010312"/>
    </source>
</evidence>
<evidence type="ECO:0000256" key="6">
    <source>
        <dbReference type="ARBA" id="ARBA00023002"/>
    </source>
</evidence>
<dbReference type="GO" id="GO:0043546">
    <property type="term" value="F:molybdopterin cofactor binding"/>
    <property type="evidence" value="ECO:0007669"/>
    <property type="project" value="InterPro"/>
</dbReference>
<evidence type="ECO:0000313" key="12">
    <source>
        <dbReference type="Proteomes" id="UP000516349"/>
    </source>
</evidence>
<dbReference type="EMBL" id="CP060244">
    <property type="protein sequence ID" value="QNT78935.1"/>
    <property type="molecule type" value="Genomic_DNA"/>
</dbReference>
<dbReference type="FunFam" id="3.40.228.10:FF:000002">
    <property type="entry name" value="Formate dehydrogenase subunit alpha"/>
    <property type="match status" value="1"/>
</dbReference>
<keyword evidence="8" id="KW-0411">Iron-sulfur</keyword>
<gene>
    <name evidence="11" type="primary">napA_2</name>
    <name evidence="11" type="ORF">JGUZn3_17170</name>
</gene>
<dbReference type="AlphaFoldDB" id="A0A7H1NT25"/>
<protein>
    <submittedName>
        <fullName evidence="11">Nitrate reductase</fullName>
        <ecNumber evidence="11">1.7.99.4</ecNumber>
    </submittedName>
</protein>
<keyword evidence="4" id="KW-0004">4Fe-4S</keyword>
<dbReference type="Gene3D" id="2.20.25.90">
    <property type="entry name" value="ADC-like domains"/>
    <property type="match status" value="1"/>
</dbReference>
<dbReference type="GO" id="GO:0030151">
    <property type="term" value="F:molybdenum ion binding"/>
    <property type="evidence" value="ECO:0007669"/>
    <property type="project" value="TreeGrafter"/>
</dbReference>
<evidence type="ECO:0000256" key="7">
    <source>
        <dbReference type="ARBA" id="ARBA00023004"/>
    </source>
</evidence>
<evidence type="ECO:0000256" key="4">
    <source>
        <dbReference type="ARBA" id="ARBA00022485"/>
    </source>
</evidence>
<reference evidence="11 12" key="1">
    <citation type="submission" date="2020-08" db="EMBL/GenBank/DDBJ databases">
        <title>Complete genome sequence of Entomobacter blattae G55GP.</title>
        <authorList>
            <person name="Poehlein A."/>
            <person name="Guzman J."/>
            <person name="Daniel R."/>
            <person name="Vilcinskas A."/>
        </authorList>
    </citation>
    <scope>NUCLEOTIDE SEQUENCE [LARGE SCALE GENOMIC DNA]</scope>
    <source>
        <strain evidence="11 12">G55GP</strain>
    </source>
</reference>
<dbReference type="GO" id="GO:0051539">
    <property type="term" value="F:4 iron, 4 sulfur cluster binding"/>
    <property type="evidence" value="ECO:0007669"/>
    <property type="project" value="UniProtKB-KW"/>
</dbReference>
<dbReference type="InterPro" id="IPR027467">
    <property type="entry name" value="MopterinOxRdtase_cofactor_BS"/>
</dbReference>
<dbReference type="Gene3D" id="2.40.40.20">
    <property type="match status" value="1"/>
</dbReference>
<dbReference type="GO" id="GO:0016491">
    <property type="term" value="F:oxidoreductase activity"/>
    <property type="evidence" value="ECO:0007669"/>
    <property type="project" value="UniProtKB-KW"/>
</dbReference>
<feature type="region of interest" description="Disordered" evidence="9">
    <location>
        <begin position="1"/>
        <end position="22"/>
    </location>
</feature>
<keyword evidence="5" id="KW-0479">Metal-binding</keyword>
<dbReference type="KEGG" id="ebla:JGUZn3_17170"/>
<dbReference type="GO" id="GO:0030313">
    <property type="term" value="C:cell envelope"/>
    <property type="evidence" value="ECO:0007669"/>
    <property type="project" value="UniProtKB-SubCell"/>
</dbReference>
<dbReference type="Gene3D" id="3.40.50.740">
    <property type="match status" value="1"/>
</dbReference>
<dbReference type="Proteomes" id="UP000516349">
    <property type="component" value="Chromosome"/>
</dbReference>
<dbReference type="PROSITE" id="PS00551">
    <property type="entry name" value="MOLYBDOPTERIN_PROK_1"/>
    <property type="match status" value="1"/>
</dbReference>
<evidence type="ECO:0000256" key="9">
    <source>
        <dbReference type="SAM" id="MobiDB-lite"/>
    </source>
</evidence>
<dbReference type="CDD" id="cd02792">
    <property type="entry name" value="MopB_CT_Formate-Dh-Na-like"/>
    <property type="match status" value="1"/>
</dbReference>
<dbReference type="Pfam" id="PF04879">
    <property type="entry name" value="Molybdop_Fe4S4"/>
    <property type="match status" value="1"/>
</dbReference>
<dbReference type="GO" id="GO:0009055">
    <property type="term" value="F:electron transfer activity"/>
    <property type="evidence" value="ECO:0007669"/>
    <property type="project" value="TreeGrafter"/>
</dbReference>
<dbReference type="PANTHER" id="PTHR43598:SF1">
    <property type="entry name" value="FORMATE DEHYDROGENASE-O MAJOR SUBUNIT"/>
    <property type="match status" value="1"/>
</dbReference>
<dbReference type="SUPFAM" id="SSF53706">
    <property type="entry name" value="Formate dehydrogenase/DMSO reductase, domains 1-3"/>
    <property type="match status" value="1"/>
</dbReference>
<accession>A0A7H1NT25</accession>
<evidence type="ECO:0000256" key="2">
    <source>
        <dbReference type="ARBA" id="ARBA00004196"/>
    </source>
</evidence>
<dbReference type="PROSITE" id="PS51669">
    <property type="entry name" value="4FE4S_MOW_BIS_MGD"/>
    <property type="match status" value="1"/>
</dbReference>
<dbReference type="Gene3D" id="3.40.228.10">
    <property type="entry name" value="Dimethylsulfoxide Reductase, domain 2"/>
    <property type="match status" value="1"/>
</dbReference>
<evidence type="ECO:0000313" key="11">
    <source>
        <dbReference type="EMBL" id="QNT78935.1"/>
    </source>
</evidence>
<comment type="subcellular location">
    <subcellularLocation>
        <location evidence="2">Cell envelope</location>
    </subcellularLocation>
</comment>
<evidence type="ECO:0000256" key="5">
    <source>
        <dbReference type="ARBA" id="ARBA00022723"/>
    </source>
</evidence>
<dbReference type="InterPro" id="IPR006963">
    <property type="entry name" value="Mopterin_OxRdtase_4Fe-4S_dom"/>
</dbReference>
<proteinExistence type="inferred from homology"/>
<dbReference type="InterPro" id="IPR006656">
    <property type="entry name" value="Mopterin_OxRdtase"/>
</dbReference>